<feature type="region of interest" description="Disordered" evidence="1">
    <location>
        <begin position="55"/>
        <end position="78"/>
    </location>
</feature>
<feature type="transmembrane region" description="Helical" evidence="2">
    <location>
        <begin position="149"/>
        <end position="175"/>
    </location>
</feature>
<protein>
    <submittedName>
        <fullName evidence="3">Uncharacterized protein</fullName>
    </submittedName>
</protein>
<feature type="compositionally biased region" description="Polar residues" evidence="1">
    <location>
        <begin position="68"/>
        <end position="78"/>
    </location>
</feature>
<sequence>MTIDVDRARVAQLQATQSRARREQKKQGALQTLGTKARRFALPLIASVGLSFQSPSSQSVLDQDDNASEQVIQDRSGQQTVQTRLANARATIASLGVLQAGQAQARTTNARNTSVKGAVQQAIAKKQQEAEATKRNEDLRRGPIRSTQATLFSGSVLGAETVIALIMGGSTWLAWKGIEGYKTFTGADVGIFEKVVVKWNFREALTFLIGALLLGIITIIVMGILGLVGYYLMNPELLIQILPSLGDVFKIIFG</sequence>
<comment type="caution">
    <text evidence="3">The sequence shown here is derived from an EMBL/GenBank/DDBJ whole genome shotgun (WGS) entry which is preliminary data.</text>
</comment>
<feature type="transmembrane region" description="Helical" evidence="2">
    <location>
        <begin position="204"/>
        <end position="232"/>
    </location>
</feature>
<dbReference type="Proteomes" id="UP000034290">
    <property type="component" value="Unassembled WGS sequence"/>
</dbReference>
<dbReference type="AlphaFoldDB" id="A0A0G2A7F8"/>
<evidence type="ECO:0000313" key="3">
    <source>
        <dbReference type="EMBL" id="KKW36847.1"/>
    </source>
</evidence>
<keyword evidence="2" id="KW-1133">Transmembrane helix</keyword>
<evidence type="ECO:0000256" key="2">
    <source>
        <dbReference type="SAM" id="Phobius"/>
    </source>
</evidence>
<organism evidence="3 4">
    <name type="scientific">Candidatus Giovannonibacteria bacterium GW2011_GWA2_53_7</name>
    <dbReference type="NCBI Taxonomy" id="1618650"/>
    <lineage>
        <taxon>Bacteria</taxon>
        <taxon>Candidatus Giovannoniibacteriota</taxon>
    </lineage>
</organism>
<proteinExistence type="predicted"/>
<keyword evidence="2" id="KW-0472">Membrane</keyword>
<gene>
    <name evidence="3" type="ORF">UY81_C0011G0002</name>
</gene>
<reference evidence="3 4" key="1">
    <citation type="journal article" date="2015" name="Nature">
        <title>rRNA introns, odd ribosomes, and small enigmatic genomes across a large radiation of phyla.</title>
        <authorList>
            <person name="Brown C.T."/>
            <person name="Hug L.A."/>
            <person name="Thomas B.C."/>
            <person name="Sharon I."/>
            <person name="Castelle C.J."/>
            <person name="Singh A."/>
            <person name="Wilkins M.J."/>
            <person name="Williams K.H."/>
            <person name="Banfield J.F."/>
        </authorList>
    </citation>
    <scope>NUCLEOTIDE SEQUENCE [LARGE SCALE GENOMIC DNA]</scope>
</reference>
<evidence type="ECO:0000256" key="1">
    <source>
        <dbReference type="SAM" id="MobiDB-lite"/>
    </source>
</evidence>
<accession>A0A0G2A7F8</accession>
<name>A0A0G2A7F8_9BACT</name>
<dbReference type="EMBL" id="LCRM01000011">
    <property type="protein sequence ID" value="KKW36847.1"/>
    <property type="molecule type" value="Genomic_DNA"/>
</dbReference>
<evidence type="ECO:0000313" key="4">
    <source>
        <dbReference type="Proteomes" id="UP000034290"/>
    </source>
</evidence>
<keyword evidence="2" id="KW-0812">Transmembrane</keyword>